<feature type="domain" description="2EXR" evidence="1">
    <location>
        <begin position="7"/>
        <end position="103"/>
    </location>
</feature>
<evidence type="ECO:0000313" key="3">
    <source>
        <dbReference type="Proteomes" id="UP000813385"/>
    </source>
</evidence>
<protein>
    <recommendedName>
        <fullName evidence="1">2EXR domain-containing protein</fullName>
    </recommendedName>
</protein>
<dbReference type="EMBL" id="JAGPXD010000006">
    <property type="protein sequence ID" value="KAH7350118.1"/>
    <property type="molecule type" value="Genomic_DNA"/>
</dbReference>
<dbReference type="PANTHER" id="PTHR35910">
    <property type="entry name" value="2EXR DOMAIN-CONTAINING PROTEIN"/>
    <property type="match status" value="1"/>
</dbReference>
<reference evidence="2" key="1">
    <citation type="journal article" date="2021" name="Nat. Commun.">
        <title>Genetic determinants of endophytism in the Arabidopsis root mycobiome.</title>
        <authorList>
            <person name="Mesny F."/>
            <person name="Miyauchi S."/>
            <person name="Thiergart T."/>
            <person name="Pickel B."/>
            <person name="Atanasova L."/>
            <person name="Karlsson M."/>
            <person name="Huettel B."/>
            <person name="Barry K.W."/>
            <person name="Haridas S."/>
            <person name="Chen C."/>
            <person name="Bauer D."/>
            <person name="Andreopoulos W."/>
            <person name="Pangilinan J."/>
            <person name="LaButti K."/>
            <person name="Riley R."/>
            <person name="Lipzen A."/>
            <person name="Clum A."/>
            <person name="Drula E."/>
            <person name="Henrissat B."/>
            <person name="Kohler A."/>
            <person name="Grigoriev I.V."/>
            <person name="Martin F.M."/>
            <person name="Hacquard S."/>
        </authorList>
    </citation>
    <scope>NUCLEOTIDE SEQUENCE</scope>
    <source>
        <strain evidence="2">MPI-CAGE-AT-0016</strain>
    </source>
</reference>
<name>A0A8K0WZ51_9PEZI</name>
<accession>A0A8K0WZ51</accession>
<dbReference type="InterPro" id="IPR045518">
    <property type="entry name" value="2EXR"/>
</dbReference>
<dbReference type="Pfam" id="PF20150">
    <property type="entry name" value="2EXR"/>
    <property type="match status" value="1"/>
</dbReference>
<evidence type="ECO:0000259" key="1">
    <source>
        <dbReference type="Pfam" id="PF20150"/>
    </source>
</evidence>
<keyword evidence="3" id="KW-1185">Reference proteome</keyword>
<dbReference type="AlphaFoldDB" id="A0A8K0WZ51"/>
<comment type="caution">
    <text evidence="2">The sequence shown here is derived from an EMBL/GenBank/DDBJ whole genome shotgun (WGS) entry which is preliminary data.</text>
</comment>
<dbReference type="Proteomes" id="UP000813385">
    <property type="component" value="Unassembled WGS sequence"/>
</dbReference>
<proteinExistence type="predicted"/>
<organism evidence="2 3">
    <name type="scientific">Plectosphaerella cucumerina</name>
    <dbReference type="NCBI Taxonomy" id="40658"/>
    <lineage>
        <taxon>Eukaryota</taxon>
        <taxon>Fungi</taxon>
        <taxon>Dikarya</taxon>
        <taxon>Ascomycota</taxon>
        <taxon>Pezizomycotina</taxon>
        <taxon>Sordariomycetes</taxon>
        <taxon>Hypocreomycetidae</taxon>
        <taxon>Glomerellales</taxon>
        <taxon>Plectosphaerellaceae</taxon>
        <taxon>Plectosphaerella</taxon>
    </lineage>
</organism>
<evidence type="ECO:0000313" key="2">
    <source>
        <dbReference type="EMBL" id="KAH7350118.1"/>
    </source>
</evidence>
<sequence>MAPLATFHLFTQLPPELRDMIWDLNLKSLKAQIIHARKLKELSKVQKGRYRFRYKVPPILQACRESRRRAQRLYEPSFSSARRGHGRKHPREYVWFNFDKDIVEINSSDMSSRMPQANRIKHLRILELIPRDKRLSNWDERSTIDAEFWNKCRQLGQFIHLERLHIFTTVFEHMGREIKVHQMLQSKSKCCVRIFDAFIGWSRDAYGFRSIKWTEDWHCFGRLKWDFAAMALGVDTPLPKADEPIELPKTDHLFDDC</sequence>
<gene>
    <name evidence="2" type="ORF">B0T11DRAFT_321870</name>
</gene>
<dbReference type="OrthoDB" id="3513892at2759"/>
<dbReference type="PANTHER" id="PTHR35910:SF1">
    <property type="entry name" value="2EXR DOMAIN-CONTAINING PROTEIN"/>
    <property type="match status" value="1"/>
</dbReference>